<evidence type="ECO:0000256" key="10">
    <source>
        <dbReference type="SAM" id="Coils"/>
    </source>
</evidence>
<evidence type="ECO:0000256" key="7">
    <source>
        <dbReference type="ARBA" id="ARBA00023125"/>
    </source>
</evidence>
<dbReference type="PANTHER" id="PTHR10142">
    <property type="entry name" value="DNA REPAIR PROTEIN COMPLEMENTING XP-A CELLS"/>
    <property type="match status" value="1"/>
</dbReference>
<dbReference type="InterPro" id="IPR000465">
    <property type="entry name" value="XPA/RAD14"/>
</dbReference>
<feature type="compositionally biased region" description="Basic and acidic residues" evidence="11">
    <location>
        <begin position="14"/>
        <end position="26"/>
    </location>
</feature>
<dbReference type="InterPro" id="IPR022656">
    <property type="entry name" value="XPA_C"/>
</dbReference>
<accession>A0AA39FQA7</accession>
<feature type="coiled-coil region" evidence="10">
    <location>
        <begin position="204"/>
        <end position="231"/>
    </location>
</feature>
<comment type="subcellular location">
    <subcellularLocation>
        <location evidence="1">Nucleus</location>
    </subcellularLocation>
</comment>
<keyword evidence="6" id="KW-0862">Zinc</keyword>
<dbReference type="Pfam" id="PF01286">
    <property type="entry name" value="XPA_N"/>
    <property type="match status" value="1"/>
</dbReference>
<evidence type="ECO:0000256" key="3">
    <source>
        <dbReference type="ARBA" id="ARBA00022723"/>
    </source>
</evidence>
<dbReference type="NCBIfam" id="TIGR00598">
    <property type="entry name" value="rad14"/>
    <property type="match status" value="1"/>
</dbReference>
<dbReference type="GO" id="GO:1901255">
    <property type="term" value="P:nucleotide-excision repair involved in interstrand cross-link repair"/>
    <property type="evidence" value="ECO:0007669"/>
    <property type="project" value="TreeGrafter"/>
</dbReference>
<comment type="caution">
    <text evidence="13">The sequence shown here is derived from an EMBL/GenBank/DDBJ whole genome shotgun (WGS) entry which is preliminary data.</text>
</comment>
<dbReference type="SUPFAM" id="SSF46955">
    <property type="entry name" value="Putative DNA-binding domain"/>
    <property type="match status" value="1"/>
</dbReference>
<dbReference type="GO" id="GO:0006284">
    <property type="term" value="P:base-excision repair"/>
    <property type="evidence" value="ECO:0007669"/>
    <property type="project" value="TreeGrafter"/>
</dbReference>
<evidence type="ECO:0000313" key="13">
    <source>
        <dbReference type="EMBL" id="KAK0173631.1"/>
    </source>
</evidence>
<evidence type="ECO:0000256" key="8">
    <source>
        <dbReference type="ARBA" id="ARBA00023204"/>
    </source>
</evidence>
<dbReference type="InterPro" id="IPR022652">
    <property type="entry name" value="Znf_XPA_CS"/>
</dbReference>
<protein>
    <recommendedName>
        <fullName evidence="12">XPA C-terminal domain-containing protein</fullName>
    </recommendedName>
</protein>
<dbReference type="CDD" id="cd21076">
    <property type="entry name" value="DBD_XPA"/>
    <property type="match status" value="1"/>
</dbReference>
<feature type="domain" description="XPA C-terminal" evidence="12">
    <location>
        <begin position="137"/>
        <end position="188"/>
    </location>
</feature>
<keyword evidence="8" id="KW-0234">DNA repair</keyword>
<keyword evidence="14" id="KW-1185">Reference proteome</keyword>
<feature type="region of interest" description="Disordered" evidence="11">
    <location>
        <begin position="1"/>
        <end position="26"/>
    </location>
</feature>
<evidence type="ECO:0000259" key="12">
    <source>
        <dbReference type="Pfam" id="PF05181"/>
    </source>
</evidence>
<evidence type="ECO:0000256" key="2">
    <source>
        <dbReference type="ARBA" id="ARBA00005548"/>
    </source>
</evidence>
<dbReference type="GO" id="GO:0008270">
    <property type="term" value="F:zinc ion binding"/>
    <property type="evidence" value="ECO:0007669"/>
    <property type="project" value="UniProtKB-KW"/>
</dbReference>
<dbReference type="EMBL" id="JAQQBS010000002">
    <property type="protein sequence ID" value="KAK0173631.1"/>
    <property type="molecule type" value="Genomic_DNA"/>
</dbReference>
<dbReference type="Pfam" id="PF05181">
    <property type="entry name" value="XPA_C"/>
    <property type="match status" value="1"/>
</dbReference>
<dbReference type="AlphaFoldDB" id="A0AA39FQA7"/>
<dbReference type="FunFam" id="3.90.530.10:FF:000001">
    <property type="entry name" value="DNA repair protein complementing XP-A cells"/>
    <property type="match status" value="1"/>
</dbReference>
<keyword evidence="5" id="KW-0863">Zinc-finger</keyword>
<dbReference type="Proteomes" id="UP001168990">
    <property type="component" value="Unassembled WGS sequence"/>
</dbReference>
<keyword evidence="3" id="KW-0479">Metal-binding</keyword>
<keyword evidence="4" id="KW-0227">DNA damage</keyword>
<evidence type="ECO:0000256" key="11">
    <source>
        <dbReference type="SAM" id="MobiDB-lite"/>
    </source>
</evidence>
<evidence type="ECO:0000256" key="4">
    <source>
        <dbReference type="ARBA" id="ARBA00022763"/>
    </source>
</evidence>
<dbReference type="Gene3D" id="3.90.530.10">
    <property type="entry name" value="XPA C-terminal domain"/>
    <property type="match status" value="1"/>
</dbReference>
<evidence type="ECO:0000256" key="6">
    <source>
        <dbReference type="ARBA" id="ARBA00022833"/>
    </source>
</evidence>
<dbReference type="PANTHER" id="PTHR10142:SF0">
    <property type="entry name" value="DNA REPAIR PROTEIN COMPLEMENTING XP-A CELLS"/>
    <property type="match status" value="1"/>
</dbReference>
<organism evidence="13 14">
    <name type="scientific">Microctonus aethiopoides</name>
    <dbReference type="NCBI Taxonomy" id="144406"/>
    <lineage>
        <taxon>Eukaryota</taxon>
        <taxon>Metazoa</taxon>
        <taxon>Ecdysozoa</taxon>
        <taxon>Arthropoda</taxon>
        <taxon>Hexapoda</taxon>
        <taxon>Insecta</taxon>
        <taxon>Pterygota</taxon>
        <taxon>Neoptera</taxon>
        <taxon>Endopterygota</taxon>
        <taxon>Hymenoptera</taxon>
        <taxon>Apocrita</taxon>
        <taxon>Ichneumonoidea</taxon>
        <taxon>Braconidae</taxon>
        <taxon>Euphorinae</taxon>
        <taxon>Microctonus</taxon>
    </lineage>
</organism>
<dbReference type="GO" id="GO:0000110">
    <property type="term" value="C:nucleotide-excision repair factor 1 complex"/>
    <property type="evidence" value="ECO:0007669"/>
    <property type="project" value="TreeGrafter"/>
</dbReference>
<keyword evidence="7" id="KW-0238">DNA-binding</keyword>
<dbReference type="GO" id="GO:0003684">
    <property type="term" value="F:damaged DNA binding"/>
    <property type="evidence" value="ECO:0007669"/>
    <property type="project" value="InterPro"/>
</dbReference>
<dbReference type="GO" id="GO:0000715">
    <property type="term" value="P:nucleotide-excision repair, DNA damage recognition"/>
    <property type="evidence" value="ECO:0007669"/>
    <property type="project" value="TreeGrafter"/>
</dbReference>
<evidence type="ECO:0000256" key="1">
    <source>
        <dbReference type="ARBA" id="ARBA00004123"/>
    </source>
</evidence>
<keyword evidence="9" id="KW-0539">Nucleus</keyword>
<evidence type="ECO:0000313" key="14">
    <source>
        <dbReference type="Proteomes" id="UP001168990"/>
    </source>
</evidence>
<evidence type="ECO:0000256" key="5">
    <source>
        <dbReference type="ARBA" id="ARBA00022771"/>
    </source>
</evidence>
<dbReference type="GO" id="GO:0070914">
    <property type="term" value="P:UV-damage excision repair"/>
    <property type="evidence" value="ECO:0007669"/>
    <property type="project" value="TreeGrafter"/>
</dbReference>
<comment type="similarity">
    <text evidence="2">Belongs to the XPA family.</text>
</comment>
<dbReference type="InterPro" id="IPR037129">
    <property type="entry name" value="XPA_sf"/>
</dbReference>
<sequence length="277" mass="32792">MASKNTAEDSQENVDEKTQSPAWYHERAEKNRQKALLLKKSKLVAHPYTKENEEKDTAFQGRLLKVQGNKIIDSGGGFLIEDDDELEREMLNFKETPAPIIENLPSCEICQKEFKDSILLTKFDHPVCDLCRDPDDKHSLITKSEAKEEYLLKDCDFDKREPPLKYILKKNPHNNRWGEMKLYLHLQIEKRALEVWGSEEVLLEEREKRDMKRQESKVKRYNKKVKQLRMEVRSSIYDKTKKASHTHKFGADTYNEDDDTYTHHCIECNYEETYEKM</sequence>
<evidence type="ECO:0000256" key="9">
    <source>
        <dbReference type="ARBA" id="ARBA00023242"/>
    </source>
</evidence>
<keyword evidence="10" id="KW-0175">Coiled coil</keyword>
<name>A0AA39FQA7_9HYME</name>
<gene>
    <name evidence="13" type="ORF">PV328_006797</name>
</gene>
<dbReference type="SUPFAM" id="SSF57716">
    <property type="entry name" value="Glucocorticoid receptor-like (DNA-binding domain)"/>
    <property type="match status" value="1"/>
</dbReference>
<reference evidence="13" key="1">
    <citation type="journal article" date="2023" name="bioRxiv">
        <title>Scaffold-level genome assemblies of two parasitoid biocontrol wasps reveal the parthenogenesis mechanism and an associated novel virus.</title>
        <authorList>
            <person name="Inwood S."/>
            <person name="Skelly J."/>
            <person name="Guhlin J."/>
            <person name="Harrop T."/>
            <person name="Goldson S."/>
            <person name="Dearden P."/>
        </authorList>
    </citation>
    <scope>NUCLEOTIDE SEQUENCE</scope>
    <source>
        <strain evidence="13">Irish</strain>
        <tissue evidence="13">Whole body</tissue>
    </source>
</reference>
<reference evidence="13" key="2">
    <citation type="submission" date="2023-03" db="EMBL/GenBank/DDBJ databases">
        <authorList>
            <person name="Inwood S.N."/>
            <person name="Skelly J.G."/>
            <person name="Guhlin J."/>
            <person name="Harrop T.W.R."/>
            <person name="Goldson S.G."/>
            <person name="Dearden P.K."/>
        </authorList>
    </citation>
    <scope>NUCLEOTIDE SEQUENCE</scope>
    <source>
        <strain evidence="13">Irish</strain>
        <tissue evidence="13">Whole body</tissue>
    </source>
</reference>
<dbReference type="InterPro" id="IPR009061">
    <property type="entry name" value="DNA-bd_dom_put_sf"/>
</dbReference>
<proteinExistence type="inferred from homology"/>